<dbReference type="EMBL" id="CP030032">
    <property type="protein sequence ID" value="AWV90844.1"/>
    <property type="molecule type" value="Genomic_DNA"/>
</dbReference>
<protein>
    <submittedName>
        <fullName evidence="1">TIGR02450 family Trp-rich protein</fullName>
    </submittedName>
</protein>
<accession>A0A2Z4FQC9</accession>
<dbReference type="Proteomes" id="UP000249799">
    <property type="component" value="Chromosome"/>
</dbReference>
<dbReference type="AlphaFoldDB" id="A0A2Z4FQC9"/>
<reference evidence="1 2" key="1">
    <citation type="submission" date="2018-06" db="EMBL/GenBank/DDBJ databases">
        <title>Lujinxingia sediminis gen. nov. sp. nov., a new facultative anaerobic member of the class Deltaproteobacteria, and proposal of Lujinxingaceae fam. nov.</title>
        <authorList>
            <person name="Guo L.-Y."/>
            <person name="Li C.-M."/>
            <person name="Wang S."/>
            <person name="Du Z.-J."/>
        </authorList>
    </citation>
    <scope>NUCLEOTIDE SEQUENCE [LARGE SCALE GENOMIC DNA]</scope>
    <source>
        <strain evidence="1 2">FA350</strain>
    </source>
</reference>
<proteinExistence type="predicted"/>
<name>A0A2Z4FQC9_9DELT</name>
<sequence length="71" mass="8550">MSIQAPHNPKKLMGTQWTAVNVENRRRHWEVIELHLTTDEVLLRAVIDGHTLRVEWRALRNREDWEPGWKK</sequence>
<dbReference type="Pfam" id="PF09493">
    <property type="entry name" value="DUF2389"/>
    <property type="match status" value="1"/>
</dbReference>
<dbReference type="KEGG" id="bsed:DN745_16565"/>
<evidence type="ECO:0000313" key="1">
    <source>
        <dbReference type="EMBL" id="AWV90844.1"/>
    </source>
</evidence>
<dbReference type="OrthoDB" id="5592973at2"/>
<gene>
    <name evidence="1" type="ORF">DN745_16565</name>
</gene>
<evidence type="ECO:0000313" key="2">
    <source>
        <dbReference type="Proteomes" id="UP000249799"/>
    </source>
</evidence>
<organism evidence="1 2">
    <name type="scientific">Bradymonas sediminis</name>
    <dbReference type="NCBI Taxonomy" id="1548548"/>
    <lineage>
        <taxon>Bacteria</taxon>
        <taxon>Deltaproteobacteria</taxon>
        <taxon>Bradymonadales</taxon>
        <taxon>Bradymonadaceae</taxon>
        <taxon>Bradymonas</taxon>
    </lineage>
</organism>
<keyword evidence="2" id="KW-1185">Reference proteome</keyword>
<dbReference type="NCBIfam" id="TIGR02450">
    <property type="entry name" value="TIGR02450 family Trp-rich protein"/>
    <property type="match status" value="1"/>
</dbReference>
<dbReference type="RefSeq" id="WP_111336546.1">
    <property type="nucleotide sequence ID" value="NZ_CP030032.1"/>
</dbReference>
<dbReference type="InterPro" id="IPR012663">
    <property type="entry name" value="CHP02450_Tryp"/>
</dbReference>